<dbReference type="GO" id="GO:0008270">
    <property type="term" value="F:zinc ion binding"/>
    <property type="evidence" value="ECO:0007669"/>
    <property type="project" value="UniProtKB-KW"/>
</dbReference>
<dbReference type="GO" id="GO:0016787">
    <property type="term" value="F:hydrolase activity"/>
    <property type="evidence" value="ECO:0007669"/>
    <property type="project" value="UniProtKB-KW"/>
</dbReference>
<evidence type="ECO:0000256" key="13">
    <source>
        <dbReference type="ARBA" id="ARBA00023125"/>
    </source>
</evidence>
<dbReference type="Gene3D" id="2.40.50.140">
    <property type="entry name" value="Nucleic acid-binding proteins"/>
    <property type="match status" value="1"/>
</dbReference>
<keyword evidence="15" id="KW-0131">Cell cycle</keyword>
<dbReference type="Proteomes" id="UP000218231">
    <property type="component" value="Unassembled WGS sequence"/>
</dbReference>
<keyword evidence="14" id="KW-0539">Nucleus</keyword>
<dbReference type="Pfam" id="PF14551">
    <property type="entry name" value="MCM_N"/>
    <property type="match status" value="1"/>
</dbReference>
<dbReference type="EC" id="3.6.4.12" evidence="3"/>
<evidence type="ECO:0000256" key="6">
    <source>
        <dbReference type="ARBA" id="ARBA00022723"/>
    </source>
</evidence>
<dbReference type="InterPro" id="IPR012340">
    <property type="entry name" value="NA-bd_OB-fold"/>
</dbReference>
<evidence type="ECO:0000256" key="2">
    <source>
        <dbReference type="ARBA" id="ARBA00008010"/>
    </source>
</evidence>
<keyword evidence="12" id="KW-0067">ATP-binding</keyword>
<evidence type="ECO:0000256" key="1">
    <source>
        <dbReference type="ARBA" id="ARBA00004123"/>
    </source>
</evidence>
<dbReference type="InterPro" id="IPR033762">
    <property type="entry name" value="MCM_OB"/>
</dbReference>
<dbReference type="Pfam" id="PF17207">
    <property type="entry name" value="MCM_OB"/>
    <property type="match status" value="1"/>
</dbReference>
<dbReference type="Gene3D" id="2.20.28.10">
    <property type="match status" value="1"/>
</dbReference>
<evidence type="ECO:0000256" key="3">
    <source>
        <dbReference type="ARBA" id="ARBA00012551"/>
    </source>
</evidence>
<dbReference type="GO" id="GO:0000727">
    <property type="term" value="P:double-strand break repair via break-induced replication"/>
    <property type="evidence" value="ECO:0007669"/>
    <property type="project" value="TreeGrafter"/>
</dbReference>
<sequence>MASPSEIEIAPVYEIVLSREDEHADGGPVKVINAHEGDKLTLKCVGGSGMKAESIKLQKTLDDGFKDVGEKAGSSLNNEFAMHVATRVGSVLFAPPPCAKGTATVKFFTMDYKAVSNYSLSMPSRRDNEEENEAPSAGPRNEEPEDEQEQDGDVIDELFNNENVGDEDDEEGENLFGDNMEDDYRPQPELDVYSESGLDENSEFSELSLAARRAAEREMAQRDHLLDADELMYEDEDETQAERRRRRRRRAEDEEEEPMDEEMPIDVLENIRGRSIKDHVSDEAVAKEIERRFKNFLRGFKDPHTNQPKYLIAIRSMAADNRESLEVSFMDLSDENGEQNICYFLPEAPVQILRILDRAATDLVLTMFPYYSRVCAEIKVRIADMPVEEDIRMLRQVHLNMLIRTTGVVTVATGILPQLAIIKYDCAACGYLLGPFVQREGEEVKPTICPSCQGKGPFDLNVEHTIYHNYQRITIQESPNKVAAGRLPRSKDVVLLGDLCDSCKPGDEIEVTGIYTNNFDGSLNYKQGFPVFQTIIHANHITNRDKVASDQLTDEDMHQIRELSKDPSIAKRIFTSIAPSIYGHEDIKQAIALALFRGQPKNPGEKHKLRGDINVLICGDPGTAKSQFLRYAAHIAPRAILTTGQGASAVGLTAYVQRHPVTREWTLEAGAMVLADKGVCLIDEFDKMSDQDRTSIHKAMEQQSISISKAGIVTSLQARCTVIAAANPIGGRYDPSRTFAENVDLTEPILSRFDVLCVVRDRVNPSEDERLAKFVVGSHMKHHPDNEDKENDNANAQEENQSQMEERDGVRLIPQSLLKKYIIYAREKCHPVLGESHTEKLANVFAQIRKESLATGSIAVTVRHVESMIRMAEAHAKLHLRSFVTDVDVSAAIRIMVECFVNTQKASVMKPMRKAFHRYLVTREMPRQPADSASA</sequence>
<dbReference type="InterPro" id="IPR041562">
    <property type="entry name" value="MCM_lid"/>
</dbReference>
<name>A0A2A2LLH6_9BILA</name>
<feature type="compositionally biased region" description="Acidic residues" evidence="16">
    <location>
        <begin position="228"/>
        <end position="239"/>
    </location>
</feature>
<dbReference type="Pfam" id="PF17855">
    <property type="entry name" value="MCM_lid"/>
    <property type="match status" value="1"/>
</dbReference>
<keyword evidence="9" id="KW-0378">Hydrolase</keyword>
<feature type="compositionally biased region" description="Acidic residues" evidence="16">
    <location>
        <begin position="164"/>
        <end position="173"/>
    </location>
</feature>
<dbReference type="PANTHER" id="PTHR11630">
    <property type="entry name" value="DNA REPLICATION LICENSING FACTOR MCM FAMILY MEMBER"/>
    <property type="match status" value="1"/>
</dbReference>
<accession>A0A2A2LLH6</accession>
<dbReference type="SUPFAM" id="SSF50249">
    <property type="entry name" value="Nucleic acid-binding proteins"/>
    <property type="match status" value="1"/>
</dbReference>
<gene>
    <name evidence="18" type="ORF">WR25_18459</name>
</gene>
<evidence type="ECO:0000256" key="8">
    <source>
        <dbReference type="ARBA" id="ARBA00022771"/>
    </source>
</evidence>
<dbReference type="InterPro" id="IPR001208">
    <property type="entry name" value="MCM_dom"/>
</dbReference>
<feature type="compositionally biased region" description="Low complexity" evidence="16">
    <location>
        <begin position="793"/>
        <end position="803"/>
    </location>
</feature>
<keyword evidence="5" id="KW-0235">DNA replication</keyword>
<dbReference type="EMBL" id="LIAE01006611">
    <property type="protein sequence ID" value="PAV87010.1"/>
    <property type="molecule type" value="Genomic_DNA"/>
</dbReference>
<feature type="region of interest" description="Disordered" evidence="16">
    <location>
        <begin position="121"/>
        <end position="191"/>
    </location>
</feature>
<dbReference type="PRINTS" id="PR01658">
    <property type="entry name" value="MCMPROTEIN2"/>
</dbReference>
<dbReference type="InterPro" id="IPR031327">
    <property type="entry name" value="MCM"/>
</dbReference>
<dbReference type="InterPro" id="IPR027925">
    <property type="entry name" value="MCM_N"/>
</dbReference>
<dbReference type="FunFam" id="3.40.50.300:FF:000138">
    <property type="entry name" value="DNA helicase"/>
    <property type="match status" value="1"/>
</dbReference>
<dbReference type="Pfam" id="PF00493">
    <property type="entry name" value="MCM"/>
    <property type="match status" value="1"/>
</dbReference>
<keyword evidence="19" id="KW-1185">Reference proteome</keyword>
<keyword evidence="7" id="KW-0547">Nucleotide-binding</keyword>
<dbReference type="GO" id="GO:0017116">
    <property type="term" value="F:single-stranded DNA helicase activity"/>
    <property type="evidence" value="ECO:0007669"/>
    <property type="project" value="TreeGrafter"/>
</dbReference>
<evidence type="ECO:0000256" key="4">
    <source>
        <dbReference type="ARBA" id="ARBA00018925"/>
    </source>
</evidence>
<keyword evidence="8" id="KW-0863">Zinc-finger</keyword>
<dbReference type="STRING" id="2018661.A0A2A2LLH6"/>
<feature type="region of interest" description="Disordered" evidence="16">
    <location>
        <begin position="777"/>
        <end position="808"/>
    </location>
</feature>
<dbReference type="GO" id="GO:0005524">
    <property type="term" value="F:ATP binding"/>
    <property type="evidence" value="ECO:0007669"/>
    <property type="project" value="UniProtKB-KW"/>
</dbReference>
<dbReference type="AlphaFoldDB" id="A0A2A2LLH6"/>
<proteinExistence type="inferred from homology"/>
<evidence type="ECO:0000256" key="11">
    <source>
        <dbReference type="ARBA" id="ARBA00022833"/>
    </source>
</evidence>
<keyword evidence="13" id="KW-0238">DNA-binding</keyword>
<evidence type="ECO:0000256" key="12">
    <source>
        <dbReference type="ARBA" id="ARBA00022840"/>
    </source>
</evidence>
<evidence type="ECO:0000256" key="16">
    <source>
        <dbReference type="SAM" id="MobiDB-lite"/>
    </source>
</evidence>
<feature type="region of interest" description="Disordered" evidence="16">
    <location>
        <begin position="225"/>
        <end position="261"/>
    </location>
</feature>
<evidence type="ECO:0000313" key="18">
    <source>
        <dbReference type="EMBL" id="PAV87010.1"/>
    </source>
</evidence>
<dbReference type="GO" id="GO:0003697">
    <property type="term" value="F:single-stranded DNA binding"/>
    <property type="evidence" value="ECO:0007669"/>
    <property type="project" value="TreeGrafter"/>
</dbReference>
<evidence type="ECO:0000256" key="5">
    <source>
        <dbReference type="ARBA" id="ARBA00022705"/>
    </source>
</evidence>
<dbReference type="InterPro" id="IPR008045">
    <property type="entry name" value="MCM2"/>
</dbReference>
<dbReference type="InterPro" id="IPR027417">
    <property type="entry name" value="P-loop_NTPase"/>
</dbReference>
<keyword evidence="6" id="KW-0479">Metal-binding</keyword>
<dbReference type="PRINTS" id="PR01657">
    <property type="entry name" value="MCMFAMILY"/>
</dbReference>
<comment type="subcellular location">
    <subcellularLocation>
        <location evidence="1">Nucleus</location>
    </subcellularLocation>
</comment>
<keyword evidence="11" id="KW-0862">Zinc</keyword>
<dbReference type="SMART" id="SM00350">
    <property type="entry name" value="MCM"/>
    <property type="match status" value="1"/>
</dbReference>
<organism evidence="18 19">
    <name type="scientific">Diploscapter pachys</name>
    <dbReference type="NCBI Taxonomy" id="2018661"/>
    <lineage>
        <taxon>Eukaryota</taxon>
        <taxon>Metazoa</taxon>
        <taxon>Ecdysozoa</taxon>
        <taxon>Nematoda</taxon>
        <taxon>Chromadorea</taxon>
        <taxon>Rhabditida</taxon>
        <taxon>Rhabditina</taxon>
        <taxon>Rhabditomorpha</taxon>
        <taxon>Rhabditoidea</taxon>
        <taxon>Rhabditidae</taxon>
        <taxon>Diploscapter</taxon>
    </lineage>
</organism>
<comment type="caution">
    <text evidence="18">The sequence shown here is derived from an EMBL/GenBank/DDBJ whole genome shotgun (WGS) entry which is preliminary data.</text>
</comment>
<dbReference type="GO" id="GO:0043138">
    <property type="term" value="F:3'-5' DNA helicase activity"/>
    <property type="evidence" value="ECO:0007669"/>
    <property type="project" value="TreeGrafter"/>
</dbReference>
<evidence type="ECO:0000256" key="10">
    <source>
        <dbReference type="ARBA" id="ARBA00022806"/>
    </source>
</evidence>
<comment type="similarity">
    <text evidence="2">Belongs to the MCM family.</text>
</comment>
<dbReference type="OrthoDB" id="844at2759"/>
<feature type="compositionally biased region" description="Acidic residues" evidence="16">
    <location>
        <begin position="143"/>
        <end position="156"/>
    </location>
</feature>
<dbReference type="GO" id="GO:0005634">
    <property type="term" value="C:nucleus"/>
    <property type="evidence" value="ECO:0007669"/>
    <property type="project" value="UniProtKB-SubCell"/>
</dbReference>
<keyword evidence="10" id="KW-0347">Helicase</keyword>
<evidence type="ECO:0000256" key="15">
    <source>
        <dbReference type="ARBA" id="ARBA00023306"/>
    </source>
</evidence>
<evidence type="ECO:0000259" key="17">
    <source>
        <dbReference type="PROSITE" id="PS50051"/>
    </source>
</evidence>
<dbReference type="GO" id="GO:0042555">
    <property type="term" value="C:MCM complex"/>
    <property type="evidence" value="ECO:0007669"/>
    <property type="project" value="InterPro"/>
</dbReference>
<dbReference type="Gene3D" id="3.40.50.300">
    <property type="entry name" value="P-loop containing nucleotide triphosphate hydrolases"/>
    <property type="match status" value="1"/>
</dbReference>
<dbReference type="Pfam" id="PF12619">
    <property type="entry name" value="MCM2_N"/>
    <property type="match status" value="1"/>
</dbReference>
<evidence type="ECO:0000256" key="14">
    <source>
        <dbReference type="ARBA" id="ARBA00023242"/>
    </source>
</evidence>
<dbReference type="PANTHER" id="PTHR11630:SF44">
    <property type="entry name" value="DNA REPLICATION LICENSING FACTOR MCM2"/>
    <property type="match status" value="1"/>
</dbReference>
<protein>
    <recommendedName>
        <fullName evidence="4">DNA replication licensing factor MCM2</fullName>
        <ecNumber evidence="3">3.6.4.12</ecNumber>
    </recommendedName>
</protein>
<dbReference type="InterPro" id="IPR018525">
    <property type="entry name" value="MCM_CS"/>
</dbReference>
<dbReference type="InterPro" id="IPR003593">
    <property type="entry name" value="AAA+_ATPase"/>
</dbReference>
<evidence type="ECO:0000256" key="7">
    <source>
        <dbReference type="ARBA" id="ARBA00022741"/>
    </source>
</evidence>
<dbReference type="PROSITE" id="PS50051">
    <property type="entry name" value="MCM_2"/>
    <property type="match status" value="1"/>
</dbReference>
<dbReference type="SMART" id="SM00382">
    <property type="entry name" value="AAA"/>
    <property type="match status" value="1"/>
</dbReference>
<dbReference type="Gene3D" id="3.30.1640.10">
    <property type="entry name" value="mini-chromosome maintenance (MCM) complex, chain A, domain 1"/>
    <property type="match status" value="1"/>
</dbReference>
<dbReference type="PROSITE" id="PS00847">
    <property type="entry name" value="MCM_1"/>
    <property type="match status" value="1"/>
</dbReference>
<dbReference type="SUPFAM" id="SSF52540">
    <property type="entry name" value="P-loop containing nucleoside triphosphate hydrolases"/>
    <property type="match status" value="1"/>
</dbReference>
<evidence type="ECO:0000313" key="19">
    <source>
        <dbReference type="Proteomes" id="UP000218231"/>
    </source>
</evidence>
<feature type="domain" description="MCM C-terminal AAA(+) ATPase" evidence="17">
    <location>
        <begin position="569"/>
        <end position="775"/>
    </location>
</feature>
<evidence type="ECO:0000256" key="9">
    <source>
        <dbReference type="ARBA" id="ARBA00022801"/>
    </source>
</evidence>
<dbReference type="CDD" id="cd17753">
    <property type="entry name" value="MCM2"/>
    <property type="match status" value="1"/>
</dbReference>
<dbReference type="GO" id="GO:1902975">
    <property type="term" value="P:mitotic DNA replication initiation"/>
    <property type="evidence" value="ECO:0007669"/>
    <property type="project" value="TreeGrafter"/>
</dbReference>
<reference evidence="18 19" key="1">
    <citation type="journal article" date="2017" name="Curr. Biol.">
        <title>Genome architecture and evolution of a unichromosomal asexual nematode.</title>
        <authorList>
            <person name="Fradin H."/>
            <person name="Zegar C."/>
            <person name="Gutwein M."/>
            <person name="Lucas J."/>
            <person name="Kovtun M."/>
            <person name="Corcoran D."/>
            <person name="Baugh L.R."/>
            <person name="Kiontke K."/>
            <person name="Gunsalus K."/>
            <person name="Fitch D.H."/>
            <person name="Piano F."/>
        </authorList>
    </citation>
    <scope>NUCLEOTIDE SEQUENCE [LARGE SCALE GENOMIC DNA]</scope>
    <source>
        <strain evidence="18">PF1309</strain>
    </source>
</reference>